<gene>
    <name evidence="1" type="ORF">AR438_09760</name>
</gene>
<reference evidence="1 2" key="1">
    <citation type="submission" date="2015-10" db="EMBL/GenBank/DDBJ databases">
        <title>Chryseobacterium aquaticum genome.</title>
        <authorList>
            <person name="Newman J.D."/>
            <person name="Ferguson M.B."/>
            <person name="Miller J.R."/>
        </authorList>
    </citation>
    <scope>NUCLEOTIDE SEQUENCE [LARGE SCALE GENOMIC DNA]</scope>
    <source>
        <strain evidence="1 2">KCTC 12483</strain>
    </source>
</reference>
<evidence type="ECO:0000313" key="1">
    <source>
        <dbReference type="EMBL" id="KQK25868.1"/>
    </source>
</evidence>
<proteinExistence type="predicted"/>
<organism evidence="1 2">
    <name type="scientific">Chryseobacterium aquaticum</name>
    <dbReference type="NCBI Taxonomy" id="452084"/>
    <lineage>
        <taxon>Bacteria</taxon>
        <taxon>Pseudomonadati</taxon>
        <taxon>Bacteroidota</taxon>
        <taxon>Flavobacteriia</taxon>
        <taxon>Flavobacteriales</taxon>
        <taxon>Weeksellaceae</taxon>
        <taxon>Chryseobacterium group</taxon>
        <taxon>Chryseobacterium</taxon>
    </lineage>
</organism>
<name>A0A0Q3KP29_9FLAO</name>
<keyword evidence="2" id="KW-1185">Reference proteome</keyword>
<dbReference type="Proteomes" id="UP000051682">
    <property type="component" value="Unassembled WGS sequence"/>
</dbReference>
<dbReference type="STRING" id="452084.AR438_09760"/>
<accession>A0A0Q3KP29</accession>
<dbReference type="RefSeq" id="WP_056014803.1">
    <property type="nucleotide sequence ID" value="NZ_LLYZ01000005.1"/>
</dbReference>
<comment type="caution">
    <text evidence="1">The sequence shown here is derived from an EMBL/GenBank/DDBJ whole genome shotgun (WGS) entry which is preliminary data.</text>
</comment>
<dbReference type="EMBL" id="LLYZ01000005">
    <property type="protein sequence ID" value="KQK25868.1"/>
    <property type="molecule type" value="Genomic_DNA"/>
</dbReference>
<protein>
    <submittedName>
        <fullName evidence="1">Uncharacterized protein</fullName>
    </submittedName>
</protein>
<dbReference type="AlphaFoldDB" id="A0A0Q3KP29"/>
<dbReference type="OrthoDB" id="1427532at2"/>
<sequence length="284" mass="33112">MIIKGNWFILGNGIYFEKDEVEILPYLKLRKVNKLSVFELAGLGVKGFNQWSLIEPFCYLKNNFEIVSSENENTFGYDILNRAWLLNTLLVLRKKTMINSIASLNQSWNNLKELHDVQANLCDYHINIIKINSLNQHNIEDADINWLKEYFEIANILAYNHEKFRYSLEVLNSWRYCIDLKSAIAIIWAAIESIVDVSSEITYRISLSISSLLYSRGKKRIDKFKEIKKLYSLRSKVVHGSNIKDIDIENALIGSFDLLSELVNYMIENNKMLTEQDFESAIFE</sequence>
<evidence type="ECO:0000313" key="2">
    <source>
        <dbReference type="Proteomes" id="UP000051682"/>
    </source>
</evidence>